<keyword evidence="3" id="KW-1133">Transmembrane helix</keyword>
<feature type="signal peptide" evidence="4">
    <location>
        <begin position="1"/>
        <end position="23"/>
    </location>
</feature>
<dbReference type="SMART" id="SM00034">
    <property type="entry name" value="CLECT"/>
    <property type="match status" value="2"/>
</dbReference>
<dbReference type="PANTHER" id="PTHR22803">
    <property type="entry name" value="MANNOSE, PHOSPHOLIPASE, LECTIN RECEPTOR RELATED"/>
    <property type="match status" value="1"/>
</dbReference>
<dbReference type="AlphaFoldDB" id="A0AAE0Z7X4"/>
<sequence>MHPGKCILAFLGLVLTTVLGSHANTCLTAQQGNTSVPHCPAGWELTRLSRFCLKLSYVRRNWSEARLACQSEGADLTRTYYDSMLLSLDTFRHGNSVLWDGFWISLTLSRTSQKWTWPGETVQPSFLPWAPSNPKFYDHCAQANSAYYYWLGSDCSSRVYFSCEIAKPGSGCPDGWNELEPLNWCIKDSPTLGDYNFAQTWCSALNASLITLKDRTKRDAFVAYRSTINRAWIGITDQEREGHFVWATGGEARYLSQNLREDGYNRENCVHIGKNFRTWFDEDCSVKLPYICQKPSHDGLGAPVMEVESRFTESTKGHRPIVLHTYFVGDEVKATCKALRVPGGELFWTLLGKGRSSLRLALGTKILSTNYVETIQQGTTCVNQTVSIFTVTASKNMTHGYLNCFSVDDKSAKQCIGFGNALEYCDKSHQFKVLGGPDKPPAMDVKYSHPPAIFFEGDMVDAVCTVYPGEGGSLVWVIYSPGGNRSLENHFDPEIVAEKSDILQGKVFTKSRLEFTAKKSFDGGRIACFAYDVTKTSSLECRPSDKYCVITPAVRVDEKTYLGAYWFSFPRPGFFLGVTFLCVLTLCLFTLLRTFTDSGIPEGYGEGWADLDGNQWHDPWTYETGHEDYMAGVVENGEIENNGAGFAEVPVANAKLRQKAQALRTVVPCPGGAPAREKGTGFQACGTLPGEVPTPGKRHKPPVLWSPARGVAPPRAKGTSPQARGP</sequence>
<dbReference type="PROSITE" id="PS00615">
    <property type="entry name" value="C_TYPE_LECTIN_1"/>
    <property type="match status" value="1"/>
</dbReference>
<feature type="domain" description="C-type lectin" evidence="5">
    <location>
        <begin position="183"/>
        <end position="293"/>
    </location>
</feature>
<proteinExistence type="predicted"/>
<reference evidence="6" key="1">
    <citation type="journal article" date="2023" name="G3 (Bethesda)">
        <title>A reference genome for the long-term kleptoplast-retaining sea slug Elysia crispata morphotype clarki.</title>
        <authorList>
            <person name="Eastman K.E."/>
            <person name="Pendleton A.L."/>
            <person name="Shaikh M.A."/>
            <person name="Suttiyut T."/>
            <person name="Ogas R."/>
            <person name="Tomko P."/>
            <person name="Gavelis G."/>
            <person name="Widhalm J.R."/>
            <person name="Wisecaver J.H."/>
        </authorList>
    </citation>
    <scope>NUCLEOTIDE SEQUENCE</scope>
    <source>
        <strain evidence="6">ECLA1</strain>
    </source>
</reference>
<evidence type="ECO:0000259" key="5">
    <source>
        <dbReference type="PROSITE" id="PS50041"/>
    </source>
</evidence>
<name>A0AAE0Z7X4_9GAST</name>
<dbReference type="Proteomes" id="UP001283361">
    <property type="component" value="Unassembled WGS sequence"/>
</dbReference>
<evidence type="ECO:0000256" key="3">
    <source>
        <dbReference type="SAM" id="Phobius"/>
    </source>
</evidence>
<keyword evidence="3" id="KW-0472">Membrane</keyword>
<dbReference type="InterPro" id="IPR018378">
    <property type="entry name" value="C-type_lectin_CS"/>
</dbReference>
<dbReference type="Pfam" id="PF00059">
    <property type="entry name" value="Lectin_C"/>
    <property type="match status" value="2"/>
</dbReference>
<evidence type="ECO:0000256" key="4">
    <source>
        <dbReference type="SAM" id="SignalP"/>
    </source>
</evidence>
<accession>A0AAE0Z7X4</accession>
<dbReference type="InterPro" id="IPR016187">
    <property type="entry name" value="CTDL_fold"/>
</dbReference>
<dbReference type="SUPFAM" id="SSF56436">
    <property type="entry name" value="C-type lectin-like"/>
    <property type="match status" value="2"/>
</dbReference>
<evidence type="ECO:0000313" key="7">
    <source>
        <dbReference type="Proteomes" id="UP001283361"/>
    </source>
</evidence>
<evidence type="ECO:0000313" key="6">
    <source>
        <dbReference type="EMBL" id="KAK3764360.1"/>
    </source>
</evidence>
<evidence type="ECO:0000256" key="2">
    <source>
        <dbReference type="SAM" id="MobiDB-lite"/>
    </source>
</evidence>
<keyword evidence="4" id="KW-0732">Signal</keyword>
<dbReference type="InterPro" id="IPR001304">
    <property type="entry name" value="C-type_lectin-like"/>
</dbReference>
<feature type="domain" description="C-type lectin" evidence="5">
    <location>
        <begin position="48"/>
        <end position="164"/>
    </location>
</feature>
<feature type="transmembrane region" description="Helical" evidence="3">
    <location>
        <begin position="574"/>
        <end position="592"/>
    </location>
</feature>
<dbReference type="InterPro" id="IPR050111">
    <property type="entry name" value="C-type_lectin/snaclec_domain"/>
</dbReference>
<keyword evidence="7" id="KW-1185">Reference proteome</keyword>
<gene>
    <name evidence="6" type="ORF">RRG08_039956</name>
</gene>
<keyword evidence="3" id="KW-0812">Transmembrane</keyword>
<dbReference type="InterPro" id="IPR016186">
    <property type="entry name" value="C-type_lectin-like/link_sf"/>
</dbReference>
<organism evidence="6 7">
    <name type="scientific">Elysia crispata</name>
    <name type="common">lettuce slug</name>
    <dbReference type="NCBI Taxonomy" id="231223"/>
    <lineage>
        <taxon>Eukaryota</taxon>
        <taxon>Metazoa</taxon>
        <taxon>Spiralia</taxon>
        <taxon>Lophotrochozoa</taxon>
        <taxon>Mollusca</taxon>
        <taxon>Gastropoda</taxon>
        <taxon>Heterobranchia</taxon>
        <taxon>Euthyneura</taxon>
        <taxon>Panpulmonata</taxon>
        <taxon>Sacoglossa</taxon>
        <taxon>Placobranchoidea</taxon>
        <taxon>Plakobranchidae</taxon>
        <taxon>Elysia</taxon>
    </lineage>
</organism>
<feature type="chain" id="PRO_5041997994" description="C-type lectin domain-containing protein" evidence="4">
    <location>
        <begin position="24"/>
        <end position="726"/>
    </location>
</feature>
<dbReference type="PROSITE" id="PS50041">
    <property type="entry name" value="C_TYPE_LECTIN_2"/>
    <property type="match status" value="2"/>
</dbReference>
<keyword evidence="1" id="KW-1015">Disulfide bond</keyword>
<feature type="region of interest" description="Disordered" evidence="2">
    <location>
        <begin position="687"/>
        <end position="726"/>
    </location>
</feature>
<protein>
    <recommendedName>
        <fullName evidence="5">C-type lectin domain-containing protein</fullName>
    </recommendedName>
</protein>
<evidence type="ECO:0000256" key="1">
    <source>
        <dbReference type="ARBA" id="ARBA00023157"/>
    </source>
</evidence>
<dbReference type="CDD" id="cd00037">
    <property type="entry name" value="CLECT"/>
    <property type="match status" value="2"/>
</dbReference>
<dbReference type="EMBL" id="JAWDGP010004442">
    <property type="protein sequence ID" value="KAK3764360.1"/>
    <property type="molecule type" value="Genomic_DNA"/>
</dbReference>
<dbReference type="Gene3D" id="3.10.100.10">
    <property type="entry name" value="Mannose-Binding Protein A, subunit A"/>
    <property type="match status" value="2"/>
</dbReference>
<comment type="caution">
    <text evidence="6">The sequence shown here is derived from an EMBL/GenBank/DDBJ whole genome shotgun (WGS) entry which is preliminary data.</text>
</comment>